<dbReference type="InterPro" id="IPR036397">
    <property type="entry name" value="RNaseH_sf"/>
</dbReference>
<dbReference type="Gene3D" id="2.170.260.10">
    <property type="entry name" value="paz domain"/>
    <property type="match status" value="1"/>
</dbReference>
<proteinExistence type="predicted"/>
<gene>
    <name evidence="3" type="ORF">D9757_001740</name>
</gene>
<evidence type="ECO:0000256" key="1">
    <source>
        <dbReference type="SAM" id="MobiDB-lite"/>
    </source>
</evidence>
<dbReference type="Proteomes" id="UP000518752">
    <property type="component" value="Unassembled WGS sequence"/>
</dbReference>
<dbReference type="InterPro" id="IPR036085">
    <property type="entry name" value="PAZ_dom_sf"/>
</dbReference>
<organism evidence="3 4">
    <name type="scientific">Collybiopsis confluens</name>
    <dbReference type="NCBI Taxonomy" id="2823264"/>
    <lineage>
        <taxon>Eukaryota</taxon>
        <taxon>Fungi</taxon>
        <taxon>Dikarya</taxon>
        <taxon>Basidiomycota</taxon>
        <taxon>Agaricomycotina</taxon>
        <taxon>Agaricomycetes</taxon>
        <taxon>Agaricomycetidae</taxon>
        <taxon>Agaricales</taxon>
        <taxon>Marasmiineae</taxon>
        <taxon>Omphalotaceae</taxon>
        <taxon>Collybiopsis</taxon>
    </lineage>
</organism>
<evidence type="ECO:0000313" key="3">
    <source>
        <dbReference type="EMBL" id="KAF5391908.1"/>
    </source>
</evidence>
<feature type="domain" description="Piwi" evidence="2">
    <location>
        <begin position="554"/>
        <end position="846"/>
    </location>
</feature>
<dbReference type="AlphaFoldDB" id="A0A8H5HYQ4"/>
<dbReference type="InterPro" id="IPR014811">
    <property type="entry name" value="ArgoL1"/>
</dbReference>
<reference evidence="3 4" key="1">
    <citation type="journal article" date="2020" name="ISME J.">
        <title>Uncovering the hidden diversity of litter-decomposition mechanisms in mushroom-forming fungi.</title>
        <authorList>
            <person name="Floudas D."/>
            <person name="Bentzer J."/>
            <person name="Ahren D."/>
            <person name="Johansson T."/>
            <person name="Persson P."/>
            <person name="Tunlid A."/>
        </authorList>
    </citation>
    <scope>NUCLEOTIDE SEQUENCE [LARGE SCALE GENOMIC DNA]</scope>
    <source>
        <strain evidence="3 4">CBS 406.79</strain>
    </source>
</reference>
<dbReference type="InterPro" id="IPR012337">
    <property type="entry name" value="RNaseH-like_sf"/>
</dbReference>
<protein>
    <recommendedName>
        <fullName evidence="2">Piwi domain-containing protein</fullName>
    </recommendedName>
</protein>
<dbReference type="SMART" id="SM00950">
    <property type="entry name" value="Piwi"/>
    <property type="match status" value="1"/>
</dbReference>
<dbReference type="SUPFAM" id="SSF101690">
    <property type="entry name" value="PAZ domain"/>
    <property type="match status" value="1"/>
</dbReference>
<dbReference type="Gene3D" id="3.30.420.10">
    <property type="entry name" value="Ribonuclease H-like superfamily/Ribonuclease H"/>
    <property type="match status" value="1"/>
</dbReference>
<evidence type="ECO:0000259" key="2">
    <source>
        <dbReference type="PROSITE" id="PS50822"/>
    </source>
</evidence>
<dbReference type="EMBL" id="JAACJN010000008">
    <property type="protein sequence ID" value="KAF5391908.1"/>
    <property type="molecule type" value="Genomic_DNA"/>
</dbReference>
<evidence type="ECO:0000313" key="4">
    <source>
        <dbReference type="Proteomes" id="UP000518752"/>
    </source>
</evidence>
<dbReference type="Gene3D" id="3.40.50.2300">
    <property type="match status" value="1"/>
</dbReference>
<dbReference type="PROSITE" id="PS50822">
    <property type="entry name" value="PIWI"/>
    <property type="match status" value="1"/>
</dbReference>
<dbReference type="Pfam" id="PF02170">
    <property type="entry name" value="PAZ"/>
    <property type="match status" value="1"/>
</dbReference>
<name>A0A8H5HYQ4_9AGAR</name>
<feature type="region of interest" description="Disordered" evidence="1">
    <location>
        <begin position="1"/>
        <end position="42"/>
    </location>
</feature>
<dbReference type="InterPro" id="IPR003165">
    <property type="entry name" value="Piwi"/>
</dbReference>
<feature type="compositionally biased region" description="Gly residues" evidence="1">
    <location>
        <begin position="17"/>
        <end position="32"/>
    </location>
</feature>
<dbReference type="Pfam" id="PF16486">
    <property type="entry name" value="ArgoN"/>
    <property type="match status" value="1"/>
</dbReference>
<dbReference type="SMART" id="SM01163">
    <property type="entry name" value="DUF1785"/>
    <property type="match status" value="1"/>
</dbReference>
<comment type="caution">
    <text evidence="3">The sequence shown here is derived from an EMBL/GenBank/DDBJ whole genome shotgun (WGS) entry which is preliminary data.</text>
</comment>
<accession>A0A8H5HYQ4</accession>
<dbReference type="PANTHER" id="PTHR22891">
    <property type="entry name" value="EUKARYOTIC TRANSLATION INITIATION FACTOR 2C"/>
    <property type="match status" value="1"/>
</dbReference>
<keyword evidence="4" id="KW-1185">Reference proteome</keyword>
<dbReference type="SUPFAM" id="SSF53098">
    <property type="entry name" value="Ribonuclease H-like"/>
    <property type="match status" value="1"/>
</dbReference>
<sequence>MSMYPGRARGDYQGRGNFRGGPRGSRGRGGGGGPPPPMVNRDQPLNVTVIANCFAVKKLPEKEYFLYDAFFPEVKGFPRRQELFERLQSVIAPDVFVPRALYDGKALAYSPRDLETGKQAGQGLSFLVGWSDTPPRQEKPGVYRIILKATTSNRIRPKDLVTLIKDQNVVNNPQAATALNILNLLIRQDSNRKYPHNASKFFSKVGKLDLPGIELWRGYFQSARPTRDNILINIDTTMAAVIKGGSLLGLCMDYLKLTNTRELRLERTSARYHTLEKFLRRVKVTTRTSPNRVKTVHGLVPEADNFAFSKDGQNMTVSSYLLNAYQIRLAHTGIVGIRLSKPGAERDIVAPLEICNVQEGQFYKQKLPDIYTADAVKFACLRPAERLSAITGKSSNDIADSPIRHYHQSESIIEAGLEIDPDPINIRGQLLALPKIKFKGNDLTPANGSWNVVNRSLFKPSSMKFWGVVNFVERPGSMLEQVVRSIMSCGSKLGMSMFLSEYLFAVQVELIQLTEDVTHPAVVESGSGQAAEMVLNRAMATMRNKCGAIESQPLLVILLPQNAADVRQRVKFWSDTSSGVLTQCLREGKLRKANDQYFNNIALKLNARLDGVNFVVESPAMNELRNRGPFIIMGADVAHPGPGVPKPSTTSLVWSDDFHAAHYNAIIKIQPPRLEIIQDLHKMVYEAVFRFGSKHGSPTQIIFFRDGVSEGEFEKVANNEIYDIKAAIETLWKEKGIKDPKPKLTHHILFFPQENSPANDGKGNCVAGFVSNQEDLSHPSTTDFYLQSHSAIQGTSRSGHYTVIRDEIFDLNVEKIQGLAFSLCHVYAKATRSVSIPAPVYYADLACARSEFHYVPGTSGAMSDSASVSSGNGGFILDEWQMNFKPAKGVSNMYFL</sequence>
<dbReference type="InterPro" id="IPR003100">
    <property type="entry name" value="PAZ_dom"/>
</dbReference>
<dbReference type="Pfam" id="PF08699">
    <property type="entry name" value="ArgoL1"/>
    <property type="match status" value="1"/>
</dbReference>
<dbReference type="OrthoDB" id="10252740at2759"/>
<dbReference type="InterPro" id="IPR032474">
    <property type="entry name" value="Argonaute_N"/>
</dbReference>
<dbReference type="Pfam" id="PF02171">
    <property type="entry name" value="Piwi"/>
    <property type="match status" value="1"/>
</dbReference>
<dbReference type="GO" id="GO:0003723">
    <property type="term" value="F:RNA binding"/>
    <property type="evidence" value="ECO:0007669"/>
    <property type="project" value="InterPro"/>
</dbReference>